<comment type="caution">
    <text evidence="1">The sequence shown here is derived from an EMBL/GenBank/DDBJ whole genome shotgun (WGS) entry which is preliminary data.</text>
</comment>
<reference evidence="1" key="1">
    <citation type="journal article" date="2014" name="Int. J. Syst. Evol. Microbiol.">
        <title>Complete genome sequence of Corynebacterium casei LMG S-19264T (=DSM 44701T), isolated from a smear-ripened cheese.</title>
        <authorList>
            <consortium name="US DOE Joint Genome Institute (JGI-PGF)"/>
            <person name="Walter F."/>
            <person name="Albersmeier A."/>
            <person name="Kalinowski J."/>
            <person name="Ruckert C."/>
        </authorList>
    </citation>
    <scope>NUCLEOTIDE SEQUENCE</scope>
    <source>
        <strain evidence="1">CGMCC 1.12195</strain>
    </source>
</reference>
<evidence type="ECO:0000313" key="2">
    <source>
        <dbReference type="Proteomes" id="UP000660862"/>
    </source>
</evidence>
<sequence>MNRLILIGNGFDLAHGLKTSYTDFLIWHFGECLNEANDKGVYKDLVMTITNSRKQTVICDGISNTYELVRYLHQQGKGALFEYLKGKGSFHVGRSLIANHYILASNFSNIWKTWISQWCDERWVDIENLYYETLKQHLIQRHQNSQAMVDGANNILEFLRDRLEKYLLTLPAPLPIQAYYNLFMEPIEKKDILIKPYQRSSQNPTDIMFLDFNYTDTLKMYLKDNTLTFRGASNSLNKPKVAHIHGRINDENNPLIFGFGDELDNDYSKLETENLKGVFKFIKSFGYFKTENYHNLIRFIDSSDYQVYIMGHSCGLSDRTMLNMIFEHPQCKSIKIFYHQNEMGNNFTTLTEEISRHFRNKSDMRKKIVPFTRSIPMPQYNQNESLTNAAQ</sequence>
<evidence type="ECO:0000313" key="1">
    <source>
        <dbReference type="EMBL" id="GGH01571.1"/>
    </source>
</evidence>
<proteinExistence type="predicted"/>
<dbReference type="AlphaFoldDB" id="A0A917I1R2"/>
<protein>
    <recommendedName>
        <fullName evidence="3">Bacteriophage abortive infection AbiH</fullName>
    </recommendedName>
</protein>
<dbReference type="InterPro" id="IPR025935">
    <property type="entry name" value="AbiH"/>
</dbReference>
<dbReference type="Proteomes" id="UP000660862">
    <property type="component" value="Unassembled WGS sequence"/>
</dbReference>
<keyword evidence="2" id="KW-1185">Reference proteome</keyword>
<reference evidence="1" key="2">
    <citation type="submission" date="2020-09" db="EMBL/GenBank/DDBJ databases">
        <authorList>
            <person name="Sun Q."/>
            <person name="Zhou Y."/>
        </authorList>
    </citation>
    <scope>NUCLEOTIDE SEQUENCE</scope>
    <source>
        <strain evidence="1">CGMCC 1.12195</strain>
    </source>
</reference>
<dbReference type="RefSeq" id="WP_188508101.1">
    <property type="nucleotide sequence ID" value="NZ_BMER01000006.1"/>
</dbReference>
<organism evidence="1 2">
    <name type="scientific">Parapedobacter pyrenivorans</name>
    <dbReference type="NCBI Taxonomy" id="1305674"/>
    <lineage>
        <taxon>Bacteria</taxon>
        <taxon>Pseudomonadati</taxon>
        <taxon>Bacteroidota</taxon>
        <taxon>Sphingobacteriia</taxon>
        <taxon>Sphingobacteriales</taxon>
        <taxon>Sphingobacteriaceae</taxon>
        <taxon>Parapedobacter</taxon>
    </lineage>
</organism>
<gene>
    <name evidence="1" type="ORF">GCM10007415_42120</name>
</gene>
<dbReference type="EMBL" id="BMER01000006">
    <property type="protein sequence ID" value="GGH01571.1"/>
    <property type="molecule type" value="Genomic_DNA"/>
</dbReference>
<dbReference type="Pfam" id="PF14253">
    <property type="entry name" value="AbiH"/>
    <property type="match status" value="1"/>
</dbReference>
<accession>A0A917I1R2</accession>
<evidence type="ECO:0008006" key="3">
    <source>
        <dbReference type="Google" id="ProtNLM"/>
    </source>
</evidence>
<name>A0A917I1R2_9SPHI</name>